<dbReference type="HAMAP" id="MF_04061">
    <property type="entry name" value="ADV_TERM"/>
    <property type="match status" value="1"/>
</dbReference>
<evidence type="ECO:0000256" key="6">
    <source>
        <dbReference type="ARBA" id="ARBA00023125"/>
    </source>
</evidence>
<dbReference type="KEGG" id="vg:920913"/>
<feature type="site" description="Cleavage; by adenovirus protease" evidence="7">
    <location>
        <begin position="260"/>
        <end position="261"/>
    </location>
</feature>
<keyword evidence="6 7" id="KW-0238">DNA-binding</keyword>
<dbReference type="EMBL" id="AF289262">
    <property type="protein sequence ID" value="AAK26503.1"/>
    <property type="molecule type" value="Genomic_DNA"/>
</dbReference>
<feature type="site" description="Cleavage; by adenovirus protease" evidence="7">
    <location>
        <begin position="128"/>
        <end position="129"/>
    </location>
</feature>
<comment type="function">
    <text evidence="7">Protein covalently bound to the viral DNA that acts as a primer for viral genomic replication by DNA strand displacement. Assembles on the viral origin of replication in an initiation complex with viral polymerase, DBP, host NFIA and host POU2F1/OCT1. During initiation, the polymerase covalently couples the first dCTP with Ser-580 of pTP. The terminal protein stimulates the template activity over 20 fold compared to protein-free templates. Neo-synthesized viral genomes are linked to two preterminal proteins, one for each 5' end. These new genomes are encapsidated in the nucleus, and during capsid maturation by viral protease, preterminal protein is first cleaved into intermediary (iTP), then into mature TP. May play a role in host nuclear matrix localization of genomic DNA.</text>
</comment>
<comment type="PTM">
    <text evidence="7">Preterminal protein is used to replicate viral genome, upon genomic encapsidation it is processed first into iTP and finally into TP by adenovirus protease.</text>
</comment>
<feature type="chain" id="PRO_5023515826" description="Intermediate terminal protein" evidence="7">
    <location>
        <begin position="129"/>
        <end position="558"/>
    </location>
</feature>
<dbReference type="GO" id="GO:0003697">
    <property type="term" value="F:single-stranded DNA binding"/>
    <property type="evidence" value="ECO:0007669"/>
    <property type="project" value="UniProtKB-UniRule"/>
</dbReference>
<evidence type="ECO:0000256" key="3">
    <source>
        <dbReference type="ARBA" id="ARBA00022705"/>
    </source>
</evidence>
<feature type="chain" id="PRO_5023515828" description="Preterminal protein" evidence="7">
    <location>
        <begin position="1"/>
        <end position="558"/>
    </location>
</feature>
<comment type="similarity">
    <text evidence="7">Belongs to the adenoviridae terminal protein family.</text>
</comment>
<evidence type="ECO:0000256" key="7">
    <source>
        <dbReference type="HAMAP-Rule" id="MF_04061"/>
    </source>
</evidence>
<keyword evidence="3 7" id="KW-0235">DNA replication</keyword>
<comment type="subcellular location">
    <subcellularLocation>
        <location evidence="7">Host nucleus matrix</location>
    </subcellularLocation>
</comment>
<feature type="region of interest" description="Disordered" evidence="8">
    <location>
        <begin position="299"/>
        <end position="321"/>
    </location>
</feature>
<dbReference type="GO" id="GO:0044204">
    <property type="term" value="C:host cell nuclear matrix"/>
    <property type="evidence" value="ECO:0007669"/>
    <property type="project" value="UniProtKB-SubCell"/>
</dbReference>
<evidence type="ECO:0000313" key="10">
    <source>
        <dbReference type="Proteomes" id="UP000128218"/>
    </source>
</evidence>
<feature type="short sequence motif" description="Nuclear localization signal" evidence="7">
    <location>
        <begin position="291"/>
        <end position="300"/>
    </location>
</feature>
<accession>Q994E7</accession>
<organism evidence="9 10">
    <name type="scientific">Porcine adenovirus 5</name>
    <dbReference type="NCBI Taxonomy" id="45370"/>
    <lineage>
        <taxon>Viruses</taxon>
        <taxon>Varidnaviria</taxon>
        <taxon>Bamfordvirae</taxon>
        <taxon>Preplasmiviricota</taxon>
        <taxon>Polisuviricotina</taxon>
        <taxon>Pharingeaviricetes</taxon>
        <taxon>Rowavirales</taxon>
        <taxon>Adenoviridae</taxon>
        <taxon>Mastadenovirus</taxon>
        <taxon>Mastadenovirus porcusquintum</taxon>
    </lineage>
</organism>
<name>Q994E7_9ADEN</name>
<comment type="subunit">
    <text evidence="7">Heterodimer with the polymerase; this heterodimer binds to bp 9 to 18 of the genome. Interacts with host POU2F1; POU2F1 binds to the auxiliary sequences in the inverted terminal repeats and tethers the pTP-POL heterodimer to the origin DNA thereby participating in the assembly of the pre-initiation complex (POL-TP-DBP-NFIA-POU2F1).</text>
</comment>
<evidence type="ECO:0000256" key="5">
    <source>
        <dbReference type="ARBA" id="ARBA00023124"/>
    </source>
</evidence>
<dbReference type="RefSeq" id="NP_108659.1">
    <property type="nucleotide sequence ID" value="NC_002702.1"/>
</dbReference>
<protein>
    <recommendedName>
        <fullName evidence="7">Preterminal protein</fullName>
        <shortName evidence="7">pTP</shortName>
    </recommendedName>
    <alternativeName>
        <fullName evidence="7">Bellett protein</fullName>
    </alternativeName>
    <alternativeName>
        <fullName evidence="7">Precursor terminal protein</fullName>
    </alternativeName>
    <component>
        <recommendedName>
            <fullName evidence="7">Intermediate terminal protein</fullName>
            <shortName evidence="7">iTP</shortName>
        </recommendedName>
    </component>
    <component>
        <recommendedName>
            <fullName evidence="7">Terminal protein</fullName>
            <shortName evidence="7">TP</shortName>
        </recommendedName>
    </component>
</protein>
<dbReference type="Proteomes" id="UP000128218">
    <property type="component" value="Segment"/>
</dbReference>
<keyword evidence="5 7" id="KW-0190">Covalent protein-DNA linkage</keyword>
<keyword evidence="2 7" id="KW-1048">Host nucleus</keyword>
<dbReference type="GO" id="GO:0039687">
    <property type="term" value="P:viral DNA strand displacement replication"/>
    <property type="evidence" value="ECO:0007669"/>
    <property type="project" value="UniProtKB-UniRule"/>
</dbReference>
<sequence length="558" mass="64076">MSRFIYHYHRLMLMNLSPREPATLRWPLYNFPPPHFLVGYQKLVQICNDYIFDTRAYSRLKYTEQVQFGSQTVNWSVMANCSYTINTGAYHRFIDMDNFEETLTSVQQSILAERIVADLSLLQPLRGFGRTHMDQDLDVPVEYLLQEQSKDIGVCQDRAWGLADRIRAQNSGRKDLVILQTIRKLKSAYFNFLLQNHTQHQEEELNLPCDCYWLEAFVEKFGGSEDITPRLQEVPAQTLTKCVIAALGLPSCFGEALSGGAFQLRPREGGRAVTESMRRARGEMIEQFVDRLPIRRRRRRAASPPQISPEVEMEEEPEVPPTSFEEEVRAAVAGAVRALEEELTVSARTQQFFNFAVEFYSVIQRLEAMGELSEIALRRWVMYFFVTEHIATTLNYLHHNLRLASPFGRYVMLNLAQVVMRARDASGHMVYSRVWNENGEQAFSNIMSRVQVDLAATVERAGRGELEEDEIERFMADIAFHENSGDVTEILRQVASNDSEIDSMEISFRFRLTGPVVFSGQRDIQNINKRVVATATRLRQEGRPMPEQHAAVPLDPAQ</sequence>
<dbReference type="GO" id="GO:0006260">
    <property type="term" value="P:DNA replication"/>
    <property type="evidence" value="ECO:0007669"/>
    <property type="project" value="UniProtKB-KW"/>
</dbReference>
<keyword evidence="4 7" id="KW-1194">Viral DNA replication</keyword>
<evidence type="ECO:0000313" key="9">
    <source>
        <dbReference type="EMBL" id="AAK26503.1"/>
    </source>
</evidence>
<dbReference type="GO" id="GO:0003690">
    <property type="term" value="F:double-stranded DNA binding"/>
    <property type="evidence" value="ECO:0007669"/>
    <property type="project" value="UniProtKB-UniRule"/>
</dbReference>
<dbReference type="InterPro" id="IPR003391">
    <property type="entry name" value="Adeno_preterminal"/>
</dbReference>
<keyword evidence="1 7" id="KW-0597">Phosphoprotein</keyword>
<reference evidence="9 10" key="1">
    <citation type="journal article" date="2001" name="J. Gen. Virol.">
        <title>The complete nucleotide sequence of porcine adenovirus serotype 5.</title>
        <authorList>
            <person name="Nagy M."/>
            <person name="Nagy E."/>
            <person name="Tuboly T."/>
        </authorList>
    </citation>
    <scope>NUCLEOTIDE SEQUENCE [LARGE SCALE GENOMIC DNA]</scope>
</reference>
<feature type="chain" id="PRO_5023515827" description="Terminal protein" evidence="7">
    <location>
        <begin position="261"/>
        <end position="558"/>
    </location>
</feature>
<evidence type="ECO:0000256" key="4">
    <source>
        <dbReference type="ARBA" id="ARBA00023109"/>
    </source>
</evidence>
<evidence type="ECO:0000256" key="8">
    <source>
        <dbReference type="SAM" id="MobiDB-lite"/>
    </source>
</evidence>
<evidence type="ECO:0000256" key="1">
    <source>
        <dbReference type="ARBA" id="ARBA00022553"/>
    </source>
</evidence>
<evidence type="ECO:0000256" key="2">
    <source>
        <dbReference type="ARBA" id="ARBA00022562"/>
    </source>
</evidence>
<dbReference type="Pfam" id="PF02459">
    <property type="entry name" value="Adeno_terminal"/>
    <property type="match status" value="1"/>
</dbReference>
<feature type="site" description="Priming of strand displacement replication by covalently linking the first nucleotide of the new DNA chain" evidence="7">
    <location>
        <position position="484"/>
    </location>
</feature>
<feature type="modified residue" description="O-(5'-phospho-DNA)-serine" evidence="7">
    <location>
        <position position="484"/>
    </location>
</feature>
<dbReference type="OrthoDB" id="4382at10239"/>
<proteinExistence type="inferred from homology"/>
<keyword evidence="10" id="KW-1185">Reference proteome</keyword>
<gene>
    <name evidence="7" type="primary">PTP</name>
</gene>